<organism evidence="2 3">
    <name type="scientific">Paenibacillus psychroresistens</name>
    <dbReference type="NCBI Taxonomy" id="1778678"/>
    <lineage>
        <taxon>Bacteria</taxon>
        <taxon>Bacillati</taxon>
        <taxon>Bacillota</taxon>
        <taxon>Bacilli</taxon>
        <taxon>Bacillales</taxon>
        <taxon>Paenibacillaceae</taxon>
        <taxon>Paenibacillus</taxon>
    </lineage>
</organism>
<keyword evidence="1" id="KW-0812">Transmembrane</keyword>
<dbReference type="Pfam" id="PF09604">
    <property type="entry name" value="Potass_KdpF"/>
    <property type="match status" value="1"/>
</dbReference>
<protein>
    <submittedName>
        <fullName evidence="2">Potassium-transporting ATPase subunit F</fullName>
    </submittedName>
</protein>
<name>A0A6B8RU93_9BACL</name>
<keyword evidence="1" id="KW-1133">Transmembrane helix</keyword>
<dbReference type="InterPro" id="IPR011726">
    <property type="entry name" value="KdpF"/>
</dbReference>
<sequence>MIVIGIIAIALVFYLGFVLIKPEKF</sequence>
<reference evidence="3" key="1">
    <citation type="submission" date="2018-11" db="EMBL/GenBank/DDBJ databases">
        <title>Complete genome sequence of Paenibacillus sp. ML311-T8.</title>
        <authorList>
            <person name="Nam Y.-D."/>
            <person name="Kang J."/>
            <person name="Chung W.-H."/>
            <person name="Park Y.S."/>
        </authorList>
    </citation>
    <scope>NUCLEOTIDE SEQUENCE [LARGE SCALE GENOMIC DNA]</scope>
    <source>
        <strain evidence="3">ML311-T8</strain>
    </source>
</reference>
<dbReference type="GO" id="GO:0005886">
    <property type="term" value="C:plasma membrane"/>
    <property type="evidence" value="ECO:0007669"/>
    <property type="project" value="InterPro"/>
</dbReference>
<dbReference type="Proteomes" id="UP000426246">
    <property type="component" value="Chromosome"/>
</dbReference>
<feature type="transmembrane region" description="Helical" evidence="1">
    <location>
        <begin position="6"/>
        <end position="22"/>
    </location>
</feature>
<evidence type="ECO:0000313" key="2">
    <source>
        <dbReference type="EMBL" id="QGQ99981.1"/>
    </source>
</evidence>
<dbReference type="RefSeq" id="WP_155705250.1">
    <property type="nucleotide sequence ID" value="NZ_CP034235.1"/>
</dbReference>
<evidence type="ECO:0000313" key="3">
    <source>
        <dbReference type="Proteomes" id="UP000426246"/>
    </source>
</evidence>
<proteinExistence type="predicted"/>
<accession>A0A6B8RU93</accession>
<gene>
    <name evidence="2" type="ORF">EHS13_07075</name>
</gene>
<dbReference type="AlphaFoldDB" id="A0A6B8RU93"/>
<dbReference type="GO" id="GO:0008556">
    <property type="term" value="F:P-type potassium transmembrane transporter activity"/>
    <property type="evidence" value="ECO:0007669"/>
    <property type="project" value="InterPro"/>
</dbReference>
<keyword evidence="3" id="KW-1185">Reference proteome</keyword>
<dbReference type="EMBL" id="CP034235">
    <property type="protein sequence ID" value="QGQ99981.1"/>
    <property type="molecule type" value="Genomic_DNA"/>
</dbReference>
<dbReference type="KEGG" id="ppsc:EHS13_07075"/>
<evidence type="ECO:0000256" key="1">
    <source>
        <dbReference type="SAM" id="Phobius"/>
    </source>
</evidence>
<keyword evidence="1" id="KW-0472">Membrane</keyword>